<evidence type="ECO:0000313" key="1">
    <source>
        <dbReference type="EMBL" id="MDP9888477.1"/>
    </source>
</evidence>
<name>A0ABT9RTT2_9MICC</name>
<proteinExistence type="predicted"/>
<gene>
    <name evidence="1" type="ORF">J2X98_002065</name>
</gene>
<organism evidence="1 2">
    <name type="scientific">Pseudarthrobacter enclensis</name>
    <dbReference type="NCBI Taxonomy" id="993070"/>
    <lineage>
        <taxon>Bacteria</taxon>
        <taxon>Bacillati</taxon>
        <taxon>Actinomycetota</taxon>
        <taxon>Actinomycetes</taxon>
        <taxon>Micrococcales</taxon>
        <taxon>Micrococcaceae</taxon>
        <taxon>Pseudarthrobacter</taxon>
    </lineage>
</organism>
<evidence type="ECO:0000313" key="2">
    <source>
        <dbReference type="Proteomes" id="UP001226577"/>
    </source>
</evidence>
<dbReference type="EMBL" id="JAUSRE010000009">
    <property type="protein sequence ID" value="MDP9888477.1"/>
    <property type="molecule type" value="Genomic_DNA"/>
</dbReference>
<sequence length="99" mass="10116">MQVAPRGPPGGAHAGDGLPCLHPVAGVDTNGLKVVVRGDEAVAVVDFYAVPSTPGMPSCRADNAGIRCIDRRSASSGEVLAQMEVPRCPADRADPEPKG</sequence>
<keyword evidence="2" id="KW-1185">Reference proteome</keyword>
<protein>
    <submittedName>
        <fullName evidence="1">Uncharacterized protein</fullName>
    </submittedName>
</protein>
<reference evidence="1 2" key="1">
    <citation type="submission" date="2023-07" db="EMBL/GenBank/DDBJ databases">
        <title>Sorghum-associated microbial communities from plants grown in Nebraska, USA.</title>
        <authorList>
            <person name="Schachtman D."/>
        </authorList>
    </citation>
    <scope>NUCLEOTIDE SEQUENCE [LARGE SCALE GENOMIC DNA]</scope>
    <source>
        <strain evidence="1 2">CC222</strain>
    </source>
</reference>
<accession>A0ABT9RTT2</accession>
<dbReference type="Proteomes" id="UP001226577">
    <property type="component" value="Unassembled WGS sequence"/>
</dbReference>
<comment type="caution">
    <text evidence="1">The sequence shown here is derived from an EMBL/GenBank/DDBJ whole genome shotgun (WGS) entry which is preliminary data.</text>
</comment>